<reference evidence="1" key="1">
    <citation type="submission" date="2014-11" db="EMBL/GenBank/DDBJ databases">
        <authorList>
            <person name="Amaro Gonzalez C."/>
        </authorList>
    </citation>
    <scope>NUCLEOTIDE SEQUENCE</scope>
</reference>
<dbReference type="EMBL" id="GBXM01030306">
    <property type="protein sequence ID" value="JAH78271.1"/>
    <property type="molecule type" value="Transcribed_RNA"/>
</dbReference>
<dbReference type="AlphaFoldDB" id="A0A0E9VJV9"/>
<proteinExistence type="predicted"/>
<reference evidence="1" key="2">
    <citation type="journal article" date="2015" name="Fish Shellfish Immunol.">
        <title>Early steps in the European eel (Anguilla anguilla)-Vibrio vulnificus interaction in the gills: Role of the RtxA13 toxin.</title>
        <authorList>
            <person name="Callol A."/>
            <person name="Pajuelo D."/>
            <person name="Ebbesson L."/>
            <person name="Teles M."/>
            <person name="MacKenzie S."/>
            <person name="Amaro C."/>
        </authorList>
    </citation>
    <scope>NUCLEOTIDE SEQUENCE</scope>
</reference>
<protein>
    <submittedName>
        <fullName evidence="1">Uncharacterized protein</fullName>
    </submittedName>
</protein>
<organism evidence="1">
    <name type="scientific">Anguilla anguilla</name>
    <name type="common">European freshwater eel</name>
    <name type="synonym">Muraena anguilla</name>
    <dbReference type="NCBI Taxonomy" id="7936"/>
    <lineage>
        <taxon>Eukaryota</taxon>
        <taxon>Metazoa</taxon>
        <taxon>Chordata</taxon>
        <taxon>Craniata</taxon>
        <taxon>Vertebrata</taxon>
        <taxon>Euteleostomi</taxon>
        <taxon>Actinopterygii</taxon>
        <taxon>Neopterygii</taxon>
        <taxon>Teleostei</taxon>
        <taxon>Anguilliformes</taxon>
        <taxon>Anguillidae</taxon>
        <taxon>Anguilla</taxon>
    </lineage>
</organism>
<evidence type="ECO:0000313" key="1">
    <source>
        <dbReference type="EMBL" id="JAH78271.1"/>
    </source>
</evidence>
<name>A0A0E9VJV9_ANGAN</name>
<accession>A0A0E9VJV9</accession>
<sequence length="31" mass="3854">MDWRAYWTHCWHLIYLDSSPPHCYRTAQNVC</sequence>